<dbReference type="InterPro" id="IPR036890">
    <property type="entry name" value="HATPase_C_sf"/>
</dbReference>
<dbReference type="PRINTS" id="PR00344">
    <property type="entry name" value="BCTRLSENSOR"/>
</dbReference>
<dbReference type="FunFam" id="1.10.287.130:FF:000001">
    <property type="entry name" value="Two-component sensor histidine kinase"/>
    <property type="match status" value="1"/>
</dbReference>
<dbReference type="SUPFAM" id="SSF47384">
    <property type="entry name" value="Homodimeric domain of signal transducing histidine kinase"/>
    <property type="match status" value="1"/>
</dbReference>
<dbReference type="Gene3D" id="1.10.287.130">
    <property type="match status" value="1"/>
</dbReference>
<dbReference type="CDD" id="cd00075">
    <property type="entry name" value="HATPase"/>
    <property type="match status" value="1"/>
</dbReference>
<evidence type="ECO:0000256" key="2">
    <source>
        <dbReference type="ARBA" id="ARBA00001968"/>
    </source>
</evidence>
<feature type="domain" description="HAMP" evidence="15">
    <location>
        <begin position="222"/>
        <end position="275"/>
    </location>
</feature>
<evidence type="ECO:0000256" key="1">
    <source>
        <dbReference type="ARBA" id="ARBA00000085"/>
    </source>
</evidence>
<comment type="catalytic activity">
    <reaction evidence="1">
        <text>ATP + protein L-histidine = ADP + protein N-phospho-L-histidine.</text>
        <dbReference type="EC" id="2.7.13.3"/>
    </reaction>
</comment>
<dbReference type="EC" id="2.7.13.3" evidence="4"/>
<proteinExistence type="predicted"/>
<organism evidence="16 18">
    <name type="scientific">Cellulomonas hominis</name>
    <dbReference type="NCBI Taxonomy" id="156981"/>
    <lineage>
        <taxon>Bacteria</taxon>
        <taxon>Bacillati</taxon>
        <taxon>Actinomycetota</taxon>
        <taxon>Actinomycetes</taxon>
        <taxon>Micrococcales</taxon>
        <taxon>Cellulomonadaceae</taxon>
        <taxon>Cellulomonas</taxon>
    </lineage>
</organism>
<dbReference type="InterPro" id="IPR050428">
    <property type="entry name" value="TCS_sensor_his_kinase"/>
</dbReference>
<evidence type="ECO:0000256" key="12">
    <source>
        <dbReference type="SAM" id="MobiDB-lite"/>
    </source>
</evidence>
<dbReference type="PROSITE" id="PS50885">
    <property type="entry name" value="HAMP"/>
    <property type="match status" value="1"/>
</dbReference>
<dbReference type="GO" id="GO:0005886">
    <property type="term" value="C:plasma membrane"/>
    <property type="evidence" value="ECO:0007669"/>
    <property type="project" value="UniProtKB-SubCell"/>
</dbReference>
<evidence type="ECO:0000256" key="5">
    <source>
        <dbReference type="ARBA" id="ARBA00022553"/>
    </source>
</evidence>
<keyword evidence="5" id="KW-0597">Phosphoprotein</keyword>
<evidence type="ECO:0000256" key="6">
    <source>
        <dbReference type="ARBA" id="ARBA00022679"/>
    </source>
</evidence>
<evidence type="ECO:0000259" key="15">
    <source>
        <dbReference type="PROSITE" id="PS50885"/>
    </source>
</evidence>
<dbReference type="InterPro" id="IPR036097">
    <property type="entry name" value="HisK_dim/P_sf"/>
</dbReference>
<comment type="caution">
    <text evidence="16">The sequence shown here is derived from an EMBL/GenBank/DDBJ whole genome shotgun (WGS) entry which is preliminary data.</text>
</comment>
<name>A0A511FH63_9CELL</name>
<sequence length="525" mass="55810">MSAPTVQDVPVDAVPEPPDERRRAGVLEPLRSLWARTPLLARLVGITTVLLATGLAIAGASTTTLLSSFLMGQFDKKVAANNRTYAEQVRDTYNEYGSLDPLRALLWGSGDFALRAELYGERVAQSPNSDTTHEFGAPDLPTVNTDTLTRATWFTVPSDTPGSAWRGIITPITAGERVVGYLLYAEPLGDVQSIVRRAAVVLWTSALAILVIGAIVATWAVKRSLRGLREIESTAAQIAAGDLSQRVPPAPETTEVGRLGAALNSMLGQIEAAFDDRTRSEERMRRFVADASHELRTPLAAIRGYGELYRMGALTEKERVDDTMRRIEQSATRMGGLVEDLLALARLDANRPGRTDPVDLAVLATDAAHDLRALDPGRDVRVGPLDGGTGGPTVVRGDEARLRQVLANLIGNVARHTPAGTPAELAVGRTGDRVVVEVRDHGPGIAPEHARRVFERFYRVDASRTREGNGTGGGAGLGMAIVAAIVEAHHGEVAIAQTPGGGATVRVALPADDPAAAAPEDHPPA</sequence>
<evidence type="ECO:0000256" key="8">
    <source>
        <dbReference type="ARBA" id="ARBA00022777"/>
    </source>
</evidence>
<feature type="transmembrane region" description="Helical" evidence="13">
    <location>
        <begin position="200"/>
        <end position="221"/>
    </location>
</feature>
<dbReference type="PANTHER" id="PTHR45436:SF5">
    <property type="entry name" value="SENSOR HISTIDINE KINASE TRCS"/>
    <property type="match status" value="1"/>
</dbReference>
<dbReference type="Proteomes" id="UP000321723">
    <property type="component" value="Unassembled WGS sequence"/>
</dbReference>
<dbReference type="PROSITE" id="PS50109">
    <property type="entry name" value="HIS_KIN"/>
    <property type="match status" value="1"/>
</dbReference>
<dbReference type="Gene3D" id="3.30.565.10">
    <property type="entry name" value="Histidine kinase-like ATPase, C-terminal domain"/>
    <property type="match status" value="1"/>
</dbReference>
<dbReference type="SMART" id="SM00388">
    <property type="entry name" value="HisKA"/>
    <property type="match status" value="1"/>
</dbReference>
<dbReference type="FunFam" id="3.30.565.10:FF:000006">
    <property type="entry name" value="Sensor histidine kinase WalK"/>
    <property type="match status" value="1"/>
</dbReference>
<evidence type="ECO:0000256" key="4">
    <source>
        <dbReference type="ARBA" id="ARBA00012438"/>
    </source>
</evidence>
<feature type="domain" description="Histidine kinase" evidence="14">
    <location>
        <begin position="290"/>
        <end position="513"/>
    </location>
</feature>
<evidence type="ECO:0000256" key="3">
    <source>
        <dbReference type="ARBA" id="ARBA00004236"/>
    </source>
</evidence>
<keyword evidence="10" id="KW-0902">Two-component regulatory system</keyword>
<keyword evidence="18" id="KW-1185">Reference proteome</keyword>
<feature type="transmembrane region" description="Helical" evidence="13">
    <location>
        <begin position="39"/>
        <end position="66"/>
    </location>
</feature>
<evidence type="ECO:0000256" key="10">
    <source>
        <dbReference type="ARBA" id="ARBA00023012"/>
    </source>
</evidence>
<keyword evidence="6 17" id="KW-0808">Transferase</keyword>
<evidence type="ECO:0000256" key="7">
    <source>
        <dbReference type="ARBA" id="ARBA00022692"/>
    </source>
</evidence>
<dbReference type="EMBL" id="JACHDN010000001">
    <property type="protein sequence ID" value="MBB5472242.1"/>
    <property type="molecule type" value="Genomic_DNA"/>
</dbReference>
<evidence type="ECO:0000256" key="11">
    <source>
        <dbReference type="ARBA" id="ARBA00023136"/>
    </source>
</evidence>
<feature type="region of interest" description="Disordered" evidence="12">
    <location>
        <begin position="1"/>
        <end position="20"/>
    </location>
</feature>
<comment type="cofactor">
    <cofactor evidence="2">
        <name>a divalent metal cation</name>
        <dbReference type="ChEBI" id="CHEBI:60240"/>
    </cofactor>
</comment>
<evidence type="ECO:0000259" key="14">
    <source>
        <dbReference type="PROSITE" id="PS50109"/>
    </source>
</evidence>
<dbReference type="AlphaFoldDB" id="A0A511FH63"/>
<keyword evidence="9 13" id="KW-1133">Transmembrane helix</keyword>
<evidence type="ECO:0000313" key="18">
    <source>
        <dbReference type="Proteomes" id="UP000321723"/>
    </source>
</evidence>
<dbReference type="Pfam" id="PF02518">
    <property type="entry name" value="HATPase_c"/>
    <property type="match status" value="1"/>
</dbReference>
<feature type="compositionally biased region" description="Low complexity" evidence="12">
    <location>
        <begin position="1"/>
        <end position="14"/>
    </location>
</feature>
<evidence type="ECO:0000256" key="13">
    <source>
        <dbReference type="SAM" id="Phobius"/>
    </source>
</evidence>
<dbReference type="Gene3D" id="6.10.340.10">
    <property type="match status" value="1"/>
</dbReference>
<dbReference type="Proteomes" id="UP000564629">
    <property type="component" value="Unassembled WGS sequence"/>
</dbReference>
<dbReference type="InterPro" id="IPR003594">
    <property type="entry name" value="HATPase_dom"/>
</dbReference>
<evidence type="ECO:0000313" key="16">
    <source>
        <dbReference type="EMBL" id="GEL47914.1"/>
    </source>
</evidence>
<dbReference type="CDD" id="cd06225">
    <property type="entry name" value="HAMP"/>
    <property type="match status" value="1"/>
</dbReference>
<reference evidence="17 19" key="2">
    <citation type="submission" date="2020-08" db="EMBL/GenBank/DDBJ databases">
        <title>Sequencing the genomes of 1000 actinobacteria strains.</title>
        <authorList>
            <person name="Klenk H.-P."/>
        </authorList>
    </citation>
    <scope>NUCLEOTIDE SEQUENCE [LARGE SCALE GENOMIC DNA]</scope>
    <source>
        <strain evidence="17 19">DSM 9581</strain>
    </source>
</reference>
<accession>A0A511FH63</accession>
<dbReference type="SUPFAM" id="SSF55874">
    <property type="entry name" value="ATPase domain of HSP90 chaperone/DNA topoisomerase II/histidine kinase"/>
    <property type="match status" value="1"/>
</dbReference>
<dbReference type="GO" id="GO:0000155">
    <property type="term" value="F:phosphorelay sensor kinase activity"/>
    <property type="evidence" value="ECO:0007669"/>
    <property type="project" value="InterPro"/>
</dbReference>
<dbReference type="SUPFAM" id="SSF158472">
    <property type="entry name" value="HAMP domain-like"/>
    <property type="match status" value="1"/>
</dbReference>
<gene>
    <name evidence="16" type="ORF">CHO01_30300</name>
    <name evidence="17" type="ORF">HNR08_000978</name>
</gene>
<evidence type="ECO:0000313" key="19">
    <source>
        <dbReference type="Proteomes" id="UP000564629"/>
    </source>
</evidence>
<reference evidence="16 18" key="1">
    <citation type="submission" date="2019-07" db="EMBL/GenBank/DDBJ databases">
        <title>Whole genome shotgun sequence of Cellulomonas hominis NBRC 16055.</title>
        <authorList>
            <person name="Hosoyama A."/>
            <person name="Uohara A."/>
            <person name="Ohji S."/>
            <person name="Ichikawa N."/>
        </authorList>
    </citation>
    <scope>NUCLEOTIDE SEQUENCE [LARGE SCALE GENOMIC DNA]</scope>
    <source>
        <strain evidence="16 18">NBRC 16055</strain>
    </source>
</reference>
<dbReference type="InterPro" id="IPR004358">
    <property type="entry name" value="Sig_transdc_His_kin-like_C"/>
</dbReference>
<evidence type="ECO:0000313" key="17">
    <source>
        <dbReference type="EMBL" id="MBB5472242.1"/>
    </source>
</evidence>
<protein>
    <recommendedName>
        <fullName evidence="4">histidine kinase</fullName>
        <ecNumber evidence="4">2.7.13.3</ecNumber>
    </recommendedName>
</protein>
<keyword evidence="11 13" id="KW-0472">Membrane</keyword>
<dbReference type="EMBL" id="BJVQ01000053">
    <property type="protein sequence ID" value="GEL47914.1"/>
    <property type="molecule type" value="Genomic_DNA"/>
</dbReference>
<dbReference type="InterPro" id="IPR003660">
    <property type="entry name" value="HAMP_dom"/>
</dbReference>
<dbReference type="InterPro" id="IPR005467">
    <property type="entry name" value="His_kinase_dom"/>
</dbReference>
<keyword evidence="8 16" id="KW-0418">Kinase</keyword>
<dbReference type="SMART" id="SM00387">
    <property type="entry name" value="HATPase_c"/>
    <property type="match status" value="1"/>
</dbReference>
<dbReference type="RefSeq" id="WP_246803123.1">
    <property type="nucleotide sequence ID" value="NZ_BJVQ01000053.1"/>
</dbReference>
<dbReference type="PANTHER" id="PTHR45436">
    <property type="entry name" value="SENSOR HISTIDINE KINASE YKOH"/>
    <property type="match status" value="1"/>
</dbReference>
<keyword evidence="7 13" id="KW-0812">Transmembrane</keyword>
<dbReference type="SMART" id="SM00304">
    <property type="entry name" value="HAMP"/>
    <property type="match status" value="1"/>
</dbReference>
<evidence type="ECO:0000256" key="9">
    <source>
        <dbReference type="ARBA" id="ARBA00022989"/>
    </source>
</evidence>
<dbReference type="InterPro" id="IPR003661">
    <property type="entry name" value="HisK_dim/P_dom"/>
</dbReference>
<comment type="subcellular location">
    <subcellularLocation>
        <location evidence="3">Cell membrane</location>
    </subcellularLocation>
</comment>
<dbReference type="Pfam" id="PF00512">
    <property type="entry name" value="HisKA"/>
    <property type="match status" value="1"/>
</dbReference>
<dbReference type="Pfam" id="PF00672">
    <property type="entry name" value="HAMP"/>
    <property type="match status" value="1"/>
</dbReference>
<dbReference type="GO" id="GO:0005509">
    <property type="term" value="F:calcium ion binding"/>
    <property type="evidence" value="ECO:0007669"/>
    <property type="project" value="UniProtKB-ARBA"/>
</dbReference>
<dbReference type="CDD" id="cd00082">
    <property type="entry name" value="HisKA"/>
    <property type="match status" value="1"/>
</dbReference>